<dbReference type="EMBL" id="MU128928">
    <property type="protein sequence ID" value="KAF9518023.1"/>
    <property type="molecule type" value="Genomic_DNA"/>
</dbReference>
<protein>
    <submittedName>
        <fullName evidence="1">Uncharacterized protein</fullName>
    </submittedName>
</protein>
<comment type="caution">
    <text evidence="1">The sequence shown here is derived from an EMBL/GenBank/DDBJ whole genome shotgun (WGS) entry which is preliminary data.</text>
</comment>
<evidence type="ECO:0000313" key="1">
    <source>
        <dbReference type="EMBL" id="KAF9518023.1"/>
    </source>
</evidence>
<dbReference type="Proteomes" id="UP000886523">
    <property type="component" value="Unassembled WGS sequence"/>
</dbReference>
<keyword evidence="2" id="KW-1185">Reference proteome</keyword>
<dbReference type="Gene3D" id="2.40.110.20">
    <property type="match status" value="1"/>
</dbReference>
<dbReference type="AlphaFoldDB" id="A0A9P6B5C0"/>
<accession>A0A9P6B5C0</accession>
<dbReference type="PANTHER" id="PTHR42707">
    <property type="entry name" value="ACYL-COA DEHYDROGENASE"/>
    <property type="match status" value="1"/>
</dbReference>
<proteinExistence type="predicted"/>
<dbReference type="PANTHER" id="PTHR42707:SF2">
    <property type="entry name" value="ACD11 DEHYDROGENASE"/>
    <property type="match status" value="1"/>
</dbReference>
<sequence length="217" mass="23957">MTDGRTRVLELFGTEEMKRDVLPRFLEPVTLLHMSVLSRIDVAHRSCSDLSHTGTAAKLVKESVSTESLGSQECIPNLVKIFKTDPIEIPTLGINTDALPSLYPSATRSDNICIHRLKNKIGTHPVPTAEVSLNGAKGYLIGFLNEGIKTISLVLDITRLHSAILSVSSLSRCLQIARRMPRSALFPPMPEVIHSFVISPCIHTPSRKSQCYMDLRT</sequence>
<dbReference type="InterPro" id="IPR052904">
    <property type="entry name" value="Acyl-CoA_dehydrogenase-like"/>
</dbReference>
<dbReference type="OrthoDB" id="10251155at2759"/>
<gene>
    <name evidence="1" type="ORF">BS47DRAFT_1389464</name>
</gene>
<organism evidence="1 2">
    <name type="scientific">Hydnum rufescens UP504</name>
    <dbReference type="NCBI Taxonomy" id="1448309"/>
    <lineage>
        <taxon>Eukaryota</taxon>
        <taxon>Fungi</taxon>
        <taxon>Dikarya</taxon>
        <taxon>Basidiomycota</taxon>
        <taxon>Agaricomycotina</taxon>
        <taxon>Agaricomycetes</taxon>
        <taxon>Cantharellales</taxon>
        <taxon>Hydnaceae</taxon>
        <taxon>Hydnum</taxon>
    </lineage>
</organism>
<dbReference type="GO" id="GO:0003995">
    <property type="term" value="F:acyl-CoA dehydrogenase activity"/>
    <property type="evidence" value="ECO:0007669"/>
    <property type="project" value="TreeGrafter"/>
</dbReference>
<reference evidence="1" key="1">
    <citation type="journal article" date="2020" name="Nat. Commun.">
        <title>Large-scale genome sequencing of mycorrhizal fungi provides insights into the early evolution of symbiotic traits.</title>
        <authorList>
            <person name="Miyauchi S."/>
            <person name="Kiss E."/>
            <person name="Kuo A."/>
            <person name="Drula E."/>
            <person name="Kohler A."/>
            <person name="Sanchez-Garcia M."/>
            <person name="Morin E."/>
            <person name="Andreopoulos B."/>
            <person name="Barry K.W."/>
            <person name="Bonito G."/>
            <person name="Buee M."/>
            <person name="Carver A."/>
            <person name="Chen C."/>
            <person name="Cichocki N."/>
            <person name="Clum A."/>
            <person name="Culley D."/>
            <person name="Crous P.W."/>
            <person name="Fauchery L."/>
            <person name="Girlanda M."/>
            <person name="Hayes R.D."/>
            <person name="Keri Z."/>
            <person name="LaButti K."/>
            <person name="Lipzen A."/>
            <person name="Lombard V."/>
            <person name="Magnuson J."/>
            <person name="Maillard F."/>
            <person name="Murat C."/>
            <person name="Nolan M."/>
            <person name="Ohm R.A."/>
            <person name="Pangilinan J."/>
            <person name="Pereira M.F."/>
            <person name="Perotto S."/>
            <person name="Peter M."/>
            <person name="Pfister S."/>
            <person name="Riley R."/>
            <person name="Sitrit Y."/>
            <person name="Stielow J.B."/>
            <person name="Szollosi G."/>
            <person name="Zifcakova L."/>
            <person name="Stursova M."/>
            <person name="Spatafora J.W."/>
            <person name="Tedersoo L."/>
            <person name="Vaario L.M."/>
            <person name="Yamada A."/>
            <person name="Yan M."/>
            <person name="Wang P."/>
            <person name="Xu J."/>
            <person name="Bruns T."/>
            <person name="Baldrian P."/>
            <person name="Vilgalys R."/>
            <person name="Dunand C."/>
            <person name="Henrissat B."/>
            <person name="Grigoriev I.V."/>
            <person name="Hibbett D."/>
            <person name="Nagy L.G."/>
            <person name="Martin F.M."/>
        </authorList>
    </citation>
    <scope>NUCLEOTIDE SEQUENCE</scope>
    <source>
        <strain evidence="1">UP504</strain>
    </source>
</reference>
<evidence type="ECO:0000313" key="2">
    <source>
        <dbReference type="Proteomes" id="UP000886523"/>
    </source>
</evidence>
<name>A0A9P6B5C0_9AGAM</name>